<dbReference type="KEGG" id="lsp:Bsph_3227"/>
<dbReference type="EMBL" id="CP000817">
    <property type="protein sequence ID" value="ACA40732.1"/>
    <property type="molecule type" value="Genomic_DNA"/>
</dbReference>
<organism evidence="2 3">
    <name type="scientific">Lysinibacillus sphaericus (strain C3-41)</name>
    <dbReference type="NCBI Taxonomy" id="444177"/>
    <lineage>
        <taxon>Bacteria</taxon>
        <taxon>Bacillati</taxon>
        <taxon>Bacillota</taxon>
        <taxon>Bacilli</taxon>
        <taxon>Bacillales</taxon>
        <taxon>Bacillaceae</taxon>
        <taxon>Lysinibacillus</taxon>
    </lineage>
</organism>
<dbReference type="SUPFAM" id="SSF160631">
    <property type="entry name" value="SMI1/KNR4-like"/>
    <property type="match status" value="1"/>
</dbReference>
<dbReference type="SMART" id="SM00860">
    <property type="entry name" value="SMI1_KNR4"/>
    <property type="match status" value="1"/>
</dbReference>
<dbReference type="EnsemblBacteria" id="ACA40732">
    <property type="protein sequence ID" value="ACA40732"/>
    <property type="gene ID" value="Bsph_3227"/>
</dbReference>
<evidence type="ECO:0000259" key="1">
    <source>
        <dbReference type="SMART" id="SM00860"/>
    </source>
</evidence>
<feature type="domain" description="Knr4/Smi1-like" evidence="1">
    <location>
        <begin position="36"/>
        <end position="151"/>
    </location>
</feature>
<dbReference type="InterPro" id="IPR018958">
    <property type="entry name" value="Knr4/Smi1-like_dom"/>
</dbReference>
<dbReference type="Pfam" id="PF09346">
    <property type="entry name" value="SMI1_KNR4"/>
    <property type="match status" value="1"/>
</dbReference>
<dbReference type="Proteomes" id="UP000002164">
    <property type="component" value="Chromosome"/>
</dbReference>
<evidence type="ECO:0000313" key="2">
    <source>
        <dbReference type="EMBL" id="ACA40732.1"/>
    </source>
</evidence>
<evidence type="ECO:0000313" key="3">
    <source>
        <dbReference type="Proteomes" id="UP000002164"/>
    </source>
</evidence>
<dbReference type="HOGENOM" id="CLU_135026_0_0_9"/>
<dbReference type="InterPro" id="IPR037883">
    <property type="entry name" value="Knr4/Smi1-like_sf"/>
</dbReference>
<name>B1HQ89_LYSSC</name>
<reference evidence="2 3" key="1">
    <citation type="journal article" date="2008" name="J. Bacteriol.">
        <title>Complete genome sequence of the mosquitocidal bacterium Bacillus sphaericus C3-41 and comparison with those of closely related Bacillus species.</title>
        <authorList>
            <person name="Hu X."/>
            <person name="Fan W."/>
            <person name="Han B."/>
            <person name="Liu H."/>
            <person name="Zheng D."/>
            <person name="Li Q."/>
            <person name="Dong W."/>
            <person name="Yan J."/>
            <person name="Gao M."/>
            <person name="Berry C."/>
            <person name="Yuan Z."/>
        </authorList>
    </citation>
    <scope>NUCLEOTIDE SEQUENCE [LARGE SCALE GENOMIC DNA]</scope>
    <source>
        <strain evidence="2 3">C3-41</strain>
    </source>
</reference>
<protein>
    <recommendedName>
        <fullName evidence="1">Knr4/Smi1-like domain-containing protein</fullName>
    </recommendedName>
</protein>
<proteinExistence type="predicted"/>
<dbReference type="Gene3D" id="3.40.1580.10">
    <property type="entry name" value="SMI1/KNR4-like"/>
    <property type="match status" value="1"/>
</dbReference>
<sequence>MKEASTKGWEEMKESLLERLKVFLLNMEHHTLLGEPASEEEIICAQQMLSVQFHKDYVQFIKMFGGAYAGLAIHAFSNGSSIGNETVIDLTLAFRQQFSDVLSPNSLDTSYVISMDGGGNPIFMDSSGKFFFCDHGTILLLADSFEQLIEENFFE</sequence>
<dbReference type="AlphaFoldDB" id="B1HQ89"/>
<gene>
    <name evidence="2" type="ordered locus">Bsph_3227</name>
</gene>
<accession>B1HQ89</accession>